<dbReference type="RefSeq" id="WP_090190140.1">
    <property type="nucleotide sequence ID" value="NZ_FOTF01000014.1"/>
</dbReference>
<sequence>MPKFRLGFAALATLIAAPAAAQDTFCGEAGTGGQWIGGTAETSDIATADSFGEQMALVLNGNRFVGLFSLSEATEVRIEAAGRGNGDPTLTLLGPDGTEVATDDDSGGNGASRIETTLEPGEYCAVVRSFDDSPMTAFVRVGRIDMEALTTGANDAPDGGPSAERVQSCADGRDLGVMGADGLSYQGSAAEAGFARFTLEAPAAISVTADNAEADPTLTLIGPDDETVGENDDFDGLNSRIDASTPLAAGTYCIALDAISDRDLPIDVAVSAYDAAAALANLFAQGEAAPPMDGSVAITDLGALPNRLRRDEQISGDATWFSLTLDAPGLLLIEAISSGSEGDPWLVMYDDLGREIAQDDDGGDGTDARLVARTLPGTYLVGVKQVGDQSGFVRLLAERFIPAP</sequence>
<dbReference type="Proteomes" id="UP000199550">
    <property type="component" value="Unassembled WGS sequence"/>
</dbReference>
<dbReference type="STRING" id="195913.SAMN04488004_11419"/>
<dbReference type="AlphaFoldDB" id="A0A1I4GST8"/>
<gene>
    <name evidence="2" type="ORF">SAMN04488004_11419</name>
</gene>
<evidence type="ECO:0000256" key="1">
    <source>
        <dbReference type="SAM" id="SignalP"/>
    </source>
</evidence>
<keyword evidence="3" id="KW-1185">Reference proteome</keyword>
<accession>A0A1I4GST8</accession>
<name>A0A1I4GST8_9RHOB</name>
<keyword evidence="1" id="KW-0732">Signal</keyword>
<dbReference type="Gene3D" id="2.60.120.380">
    <property type="match status" value="3"/>
</dbReference>
<proteinExistence type="predicted"/>
<reference evidence="2 3" key="1">
    <citation type="submission" date="2016-10" db="EMBL/GenBank/DDBJ databases">
        <authorList>
            <person name="de Groot N.N."/>
        </authorList>
    </citation>
    <scope>NUCLEOTIDE SEQUENCE [LARGE SCALE GENOMIC DNA]</scope>
    <source>
        <strain evidence="2 3">DSM 16199</strain>
    </source>
</reference>
<evidence type="ECO:0000313" key="2">
    <source>
        <dbReference type="EMBL" id="SFL32397.1"/>
    </source>
</evidence>
<dbReference type="OrthoDB" id="7848279at2"/>
<organism evidence="2 3">
    <name type="scientific">Loktanella salsilacus</name>
    <dbReference type="NCBI Taxonomy" id="195913"/>
    <lineage>
        <taxon>Bacteria</taxon>
        <taxon>Pseudomonadati</taxon>
        <taxon>Pseudomonadota</taxon>
        <taxon>Alphaproteobacteria</taxon>
        <taxon>Rhodobacterales</taxon>
        <taxon>Roseobacteraceae</taxon>
        <taxon>Loktanella</taxon>
    </lineage>
</organism>
<protein>
    <recommendedName>
        <fullName evidence="4">Pre-peptidase C-terminal domain-containing protein</fullName>
    </recommendedName>
</protein>
<evidence type="ECO:0000313" key="3">
    <source>
        <dbReference type="Proteomes" id="UP000199550"/>
    </source>
</evidence>
<evidence type="ECO:0008006" key="4">
    <source>
        <dbReference type="Google" id="ProtNLM"/>
    </source>
</evidence>
<dbReference type="EMBL" id="FOTF01000014">
    <property type="protein sequence ID" value="SFL32397.1"/>
    <property type="molecule type" value="Genomic_DNA"/>
</dbReference>
<feature type="signal peptide" evidence="1">
    <location>
        <begin position="1"/>
        <end position="21"/>
    </location>
</feature>
<feature type="chain" id="PRO_5011670538" description="Pre-peptidase C-terminal domain-containing protein" evidence="1">
    <location>
        <begin position="22"/>
        <end position="404"/>
    </location>
</feature>